<dbReference type="InterPro" id="IPR006764">
    <property type="entry name" value="SAM_dep_MeTrfase_SAV2177_type"/>
</dbReference>
<sequence>MTHHDDPTASGSSVPTRAARECALLAERLADPALLEQAVEIQLGPEDDGSTDTCLAVPVGGRRVAGQVTVMGWGQATQVMLALTGRPGFPDVRDFGFGAGIDEPRAIRWGLHIQSAEHRECAQMWGYHAAGVEAYVAERESEAVPVTPLPDLPTVPTVARFYDALLGGHDNYAEDRRIFTGFAWEEAEALATTAVINRLHPPAIVRYCADRGITQYLDLGCGFPVTDATPHPLTYRYPTLHDLVAKEVVEDPRVVYVDHDIRIYRTAGIEIEAGPQPEWVLGDIRYMGQLLSSSRMRRLLDWDRPIAVLLHDVLPWIPDDGEATVSLAVLREQLPPGSVLSITHAADFDENPMSRFIKPLHAAGLAFTPRGARAIGGLFGNWPLESPGLVPPHRWRPEHPHAELPFHAAGALAGVAVKPETGRG</sequence>
<reference evidence="2" key="1">
    <citation type="journal article" date="2019" name="Int. J. Syst. Evol. Microbiol.">
        <title>The Global Catalogue of Microorganisms (GCM) 10K type strain sequencing project: providing services to taxonomists for standard genome sequencing and annotation.</title>
        <authorList>
            <consortium name="The Broad Institute Genomics Platform"/>
            <consortium name="The Broad Institute Genome Sequencing Center for Infectious Disease"/>
            <person name="Wu L."/>
            <person name="Ma J."/>
        </authorList>
    </citation>
    <scope>NUCLEOTIDE SEQUENCE [LARGE SCALE GENOMIC DNA]</scope>
    <source>
        <strain evidence="2">JCM 6923</strain>
    </source>
</reference>
<dbReference type="SUPFAM" id="SSF53335">
    <property type="entry name" value="S-adenosyl-L-methionine-dependent methyltransferases"/>
    <property type="match status" value="1"/>
</dbReference>
<gene>
    <name evidence="1" type="ORF">GCM10010422_39850</name>
</gene>
<keyword evidence="2" id="KW-1185">Reference proteome</keyword>
<dbReference type="InterPro" id="IPR029063">
    <property type="entry name" value="SAM-dependent_MTases_sf"/>
</dbReference>
<evidence type="ECO:0000313" key="2">
    <source>
        <dbReference type="Proteomes" id="UP001501721"/>
    </source>
</evidence>
<dbReference type="Gene3D" id="3.40.50.150">
    <property type="entry name" value="Vaccinia Virus protein VP39"/>
    <property type="match status" value="1"/>
</dbReference>
<protein>
    <submittedName>
        <fullName evidence="1">Uncharacterized protein</fullName>
    </submittedName>
</protein>
<dbReference type="Proteomes" id="UP001501721">
    <property type="component" value="Unassembled WGS sequence"/>
</dbReference>
<dbReference type="Pfam" id="PF04672">
    <property type="entry name" value="Methyltransf_19"/>
    <property type="match status" value="1"/>
</dbReference>
<dbReference type="Pfam" id="PF19819">
    <property type="entry name" value="DUF6302"/>
    <property type="match status" value="1"/>
</dbReference>
<proteinExistence type="predicted"/>
<accession>A0ABP5Z0S6</accession>
<dbReference type="InterPro" id="IPR046269">
    <property type="entry name" value="DUF6302"/>
</dbReference>
<comment type="caution">
    <text evidence="1">The sequence shown here is derived from an EMBL/GenBank/DDBJ whole genome shotgun (WGS) entry which is preliminary data.</text>
</comment>
<dbReference type="RefSeq" id="WP_346075452.1">
    <property type="nucleotide sequence ID" value="NZ_BAAATL010000016.1"/>
</dbReference>
<evidence type="ECO:0000313" key="1">
    <source>
        <dbReference type="EMBL" id="GAA2489512.1"/>
    </source>
</evidence>
<dbReference type="EMBL" id="BAAATL010000016">
    <property type="protein sequence ID" value="GAA2489512.1"/>
    <property type="molecule type" value="Genomic_DNA"/>
</dbReference>
<organism evidence="1 2">
    <name type="scientific">Streptomyces graminearus</name>
    <dbReference type="NCBI Taxonomy" id="284030"/>
    <lineage>
        <taxon>Bacteria</taxon>
        <taxon>Bacillati</taxon>
        <taxon>Actinomycetota</taxon>
        <taxon>Actinomycetes</taxon>
        <taxon>Kitasatosporales</taxon>
        <taxon>Streptomycetaceae</taxon>
        <taxon>Streptomyces</taxon>
    </lineage>
</organism>
<name>A0ABP5Z0S6_9ACTN</name>